<dbReference type="AlphaFoldDB" id="A0A9N8RVR8"/>
<dbReference type="RefSeq" id="WP_228877098.1">
    <property type="nucleotide sequence ID" value="NZ_CAJQZC010000004.1"/>
</dbReference>
<name>A0A9N8RVR8_9BURK</name>
<feature type="domain" description="Cupin type-2" evidence="1">
    <location>
        <begin position="50"/>
        <end position="110"/>
    </location>
</feature>
<comment type="caution">
    <text evidence="2">The sequence shown here is derived from an EMBL/GenBank/DDBJ whole genome shotgun (WGS) entry which is preliminary data.</text>
</comment>
<dbReference type="Proteomes" id="UP000789704">
    <property type="component" value="Unassembled WGS sequence"/>
</dbReference>
<gene>
    <name evidence="2" type="ORF">LMG31841_02616</name>
</gene>
<dbReference type="Gene3D" id="2.60.120.10">
    <property type="entry name" value="Jelly Rolls"/>
    <property type="match status" value="1"/>
</dbReference>
<evidence type="ECO:0000313" key="2">
    <source>
        <dbReference type="EMBL" id="CAG4898419.1"/>
    </source>
</evidence>
<dbReference type="SUPFAM" id="SSF51182">
    <property type="entry name" value="RmlC-like cupins"/>
    <property type="match status" value="1"/>
</dbReference>
<protein>
    <recommendedName>
        <fullName evidence="1">Cupin type-2 domain-containing protein</fullName>
    </recommendedName>
</protein>
<proteinExistence type="predicted"/>
<evidence type="ECO:0000259" key="1">
    <source>
        <dbReference type="Pfam" id="PF07883"/>
    </source>
</evidence>
<sequence length="115" mass="12834">MKPETGSLLDVAGHVASGERFDTLVDRTGLRIERIISTGQASPPDFWYDSPHEEWVLLIAGAAALEFETPVEGIAQPHVMQPGDYVRIPAYCRHRVAWTHAGEPTFWLAVHYEHG</sequence>
<dbReference type="EMBL" id="CAJQZC010000004">
    <property type="protein sequence ID" value="CAG4898419.1"/>
    <property type="molecule type" value="Genomic_DNA"/>
</dbReference>
<dbReference type="InterPro" id="IPR013096">
    <property type="entry name" value="Cupin_2"/>
</dbReference>
<organism evidence="2 3">
    <name type="scientific">Paraburkholderia saeva</name>
    <dbReference type="NCBI Taxonomy" id="2777537"/>
    <lineage>
        <taxon>Bacteria</taxon>
        <taxon>Pseudomonadati</taxon>
        <taxon>Pseudomonadota</taxon>
        <taxon>Betaproteobacteria</taxon>
        <taxon>Burkholderiales</taxon>
        <taxon>Burkholderiaceae</taxon>
        <taxon>Paraburkholderia</taxon>
    </lineage>
</organism>
<dbReference type="InterPro" id="IPR014710">
    <property type="entry name" value="RmlC-like_jellyroll"/>
</dbReference>
<evidence type="ECO:0000313" key="3">
    <source>
        <dbReference type="Proteomes" id="UP000789704"/>
    </source>
</evidence>
<keyword evidence="3" id="KW-1185">Reference proteome</keyword>
<dbReference type="CDD" id="cd06981">
    <property type="entry name" value="cupin_reut_a1446"/>
    <property type="match status" value="1"/>
</dbReference>
<accession>A0A9N8RVR8</accession>
<dbReference type="Pfam" id="PF07883">
    <property type="entry name" value="Cupin_2"/>
    <property type="match status" value="1"/>
</dbReference>
<dbReference type="InterPro" id="IPR011051">
    <property type="entry name" value="RmlC_Cupin_sf"/>
</dbReference>
<reference evidence="2" key="1">
    <citation type="submission" date="2021-04" db="EMBL/GenBank/DDBJ databases">
        <authorList>
            <person name="Vanwijnsberghe S."/>
        </authorList>
    </citation>
    <scope>NUCLEOTIDE SEQUENCE</scope>
    <source>
        <strain evidence="2">LMG 31841</strain>
    </source>
</reference>